<dbReference type="SUPFAM" id="SSF48498">
    <property type="entry name" value="Tetracyclin repressor-like, C-terminal domain"/>
    <property type="match status" value="1"/>
</dbReference>
<dbReference type="Gene3D" id="1.10.357.10">
    <property type="entry name" value="Tetracycline Repressor, domain 2"/>
    <property type="match status" value="1"/>
</dbReference>
<dbReference type="Pfam" id="PF00440">
    <property type="entry name" value="TetR_N"/>
    <property type="match status" value="1"/>
</dbReference>
<evidence type="ECO:0000256" key="3">
    <source>
        <dbReference type="ARBA" id="ARBA00023163"/>
    </source>
</evidence>
<dbReference type="Gene3D" id="1.10.10.60">
    <property type="entry name" value="Homeodomain-like"/>
    <property type="match status" value="1"/>
</dbReference>
<dbReference type="InterPro" id="IPR036271">
    <property type="entry name" value="Tet_transcr_reg_TetR-rel_C_sf"/>
</dbReference>
<evidence type="ECO:0000256" key="2">
    <source>
        <dbReference type="ARBA" id="ARBA00023125"/>
    </source>
</evidence>
<dbReference type="InterPro" id="IPR009057">
    <property type="entry name" value="Homeodomain-like_sf"/>
</dbReference>
<evidence type="ECO:0000256" key="1">
    <source>
        <dbReference type="ARBA" id="ARBA00023015"/>
    </source>
</evidence>
<keyword evidence="7" id="KW-1185">Reference proteome</keyword>
<reference evidence="6 7" key="1">
    <citation type="submission" date="2022-04" db="EMBL/GenBank/DDBJ databases">
        <title>Halobacillus sp. isolated from saltern.</title>
        <authorList>
            <person name="Won M."/>
            <person name="Lee C.-M."/>
            <person name="Woen H.-Y."/>
            <person name="Kwon S.-W."/>
        </authorList>
    </citation>
    <scope>NUCLEOTIDE SEQUENCE [LARGE SCALE GENOMIC DNA]</scope>
    <source>
        <strain evidence="6 7">SSTM10-2</strain>
    </source>
</reference>
<dbReference type="PANTHER" id="PTHR47506">
    <property type="entry name" value="TRANSCRIPTIONAL REGULATORY PROTEIN"/>
    <property type="match status" value="1"/>
</dbReference>
<protein>
    <submittedName>
        <fullName evidence="6">TetR/AcrR family transcriptional regulator</fullName>
    </submittedName>
</protein>
<feature type="domain" description="HTH tetR-type" evidence="5">
    <location>
        <begin position="1"/>
        <end position="60"/>
    </location>
</feature>
<sequence length="196" mass="23006">MSKQKIIDVSLECFAYHGYENTSLTNIASKVGIKKPSLYNHFSSKEEIFLEVLKEVAVKESEHFKDFNRQTGDQPIKQRLEKVYHFYVDHMANSTEGTFFKRFTFFPPEDFSDEIKQVFLQVEEQANDIIRPIFKQGMEEGTLRHLPIDETLSAFYTLIDGLFLEENFYDKDTLAKREQASFKIFWLGVQKSSEED</sequence>
<keyword evidence="2 4" id="KW-0238">DNA-binding</keyword>
<dbReference type="RefSeq" id="WP_244752171.1">
    <property type="nucleotide sequence ID" value="NZ_CP095074.1"/>
</dbReference>
<dbReference type="PRINTS" id="PR00455">
    <property type="entry name" value="HTHTETR"/>
</dbReference>
<organism evidence="6 7">
    <name type="scientific">Halobacillus shinanisalinarum</name>
    <dbReference type="NCBI Taxonomy" id="2932258"/>
    <lineage>
        <taxon>Bacteria</taxon>
        <taxon>Bacillati</taxon>
        <taxon>Bacillota</taxon>
        <taxon>Bacilli</taxon>
        <taxon>Bacillales</taxon>
        <taxon>Bacillaceae</taxon>
        <taxon>Halobacillus</taxon>
    </lineage>
</organism>
<accession>A0ABY4GWP9</accession>
<dbReference type="InterPro" id="IPR001647">
    <property type="entry name" value="HTH_TetR"/>
</dbReference>
<gene>
    <name evidence="6" type="ORF">MUO14_19250</name>
</gene>
<evidence type="ECO:0000256" key="4">
    <source>
        <dbReference type="PROSITE-ProRule" id="PRU00335"/>
    </source>
</evidence>
<dbReference type="SUPFAM" id="SSF46689">
    <property type="entry name" value="Homeodomain-like"/>
    <property type="match status" value="1"/>
</dbReference>
<dbReference type="Proteomes" id="UP000831880">
    <property type="component" value="Chromosome"/>
</dbReference>
<name>A0ABY4GWP9_9BACI</name>
<dbReference type="EMBL" id="CP095074">
    <property type="protein sequence ID" value="UOQ92563.1"/>
    <property type="molecule type" value="Genomic_DNA"/>
</dbReference>
<proteinExistence type="predicted"/>
<evidence type="ECO:0000259" key="5">
    <source>
        <dbReference type="PROSITE" id="PS50977"/>
    </source>
</evidence>
<keyword evidence="3" id="KW-0804">Transcription</keyword>
<dbReference type="PROSITE" id="PS50977">
    <property type="entry name" value="HTH_TETR_2"/>
    <property type="match status" value="1"/>
</dbReference>
<feature type="DNA-binding region" description="H-T-H motif" evidence="4">
    <location>
        <begin position="23"/>
        <end position="42"/>
    </location>
</feature>
<keyword evidence="1" id="KW-0805">Transcription regulation</keyword>
<dbReference type="PANTHER" id="PTHR47506:SF1">
    <property type="entry name" value="HTH-TYPE TRANSCRIPTIONAL REGULATOR YJDC"/>
    <property type="match status" value="1"/>
</dbReference>
<evidence type="ECO:0000313" key="6">
    <source>
        <dbReference type="EMBL" id="UOQ92563.1"/>
    </source>
</evidence>
<evidence type="ECO:0000313" key="7">
    <source>
        <dbReference type="Proteomes" id="UP000831880"/>
    </source>
</evidence>